<protein>
    <submittedName>
        <fullName evidence="2">Putative reverse transcriptase zinc-binding domain-containing protein</fullName>
    </submittedName>
</protein>
<dbReference type="InterPro" id="IPR026960">
    <property type="entry name" value="RVT-Znf"/>
</dbReference>
<accession>A0A396JPL7</accession>
<evidence type="ECO:0000313" key="3">
    <source>
        <dbReference type="Proteomes" id="UP000265566"/>
    </source>
</evidence>
<dbReference type="GO" id="GO:0003964">
    <property type="term" value="F:RNA-directed DNA polymerase activity"/>
    <property type="evidence" value="ECO:0007669"/>
    <property type="project" value="UniProtKB-KW"/>
</dbReference>
<gene>
    <name evidence="2" type="ORF">MtrunA17_Chr1g0168141</name>
</gene>
<dbReference type="PANTHER" id="PTHR36617:SF5">
    <property type="entry name" value="OS05G0421675 PROTEIN"/>
    <property type="match status" value="1"/>
</dbReference>
<organism evidence="2 3">
    <name type="scientific">Medicago truncatula</name>
    <name type="common">Barrel medic</name>
    <name type="synonym">Medicago tribuloides</name>
    <dbReference type="NCBI Taxonomy" id="3880"/>
    <lineage>
        <taxon>Eukaryota</taxon>
        <taxon>Viridiplantae</taxon>
        <taxon>Streptophyta</taxon>
        <taxon>Embryophyta</taxon>
        <taxon>Tracheophyta</taxon>
        <taxon>Spermatophyta</taxon>
        <taxon>Magnoliopsida</taxon>
        <taxon>eudicotyledons</taxon>
        <taxon>Gunneridae</taxon>
        <taxon>Pentapetalae</taxon>
        <taxon>rosids</taxon>
        <taxon>fabids</taxon>
        <taxon>Fabales</taxon>
        <taxon>Fabaceae</taxon>
        <taxon>Papilionoideae</taxon>
        <taxon>50 kb inversion clade</taxon>
        <taxon>NPAAA clade</taxon>
        <taxon>Hologalegina</taxon>
        <taxon>IRL clade</taxon>
        <taxon>Trifolieae</taxon>
        <taxon>Medicago</taxon>
    </lineage>
</organism>
<dbReference type="AlphaFoldDB" id="A0A396JPL7"/>
<dbReference type="Proteomes" id="UP000265566">
    <property type="component" value="Chromosome 1"/>
</dbReference>
<evidence type="ECO:0000313" key="2">
    <source>
        <dbReference type="EMBL" id="RHN78641.1"/>
    </source>
</evidence>
<dbReference type="PANTHER" id="PTHR36617">
    <property type="entry name" value="PROTEIN, PUTATIVE-RELATED"/>
    <property type="match status" value="1"/>
</dbReference>
<name>A0A396JPL7_MEDTR</name>
<dbReference type="Pfam" id="PF13966">
    <property type="entry name" value="zf-RVT"/>
    <property type="match status" value="1"/>
</dbReference>
<evidence type="ECO:0000259" key="1">
    <source>
        <dbReference type="Pfam" id="PF13966"/>
    </source>
</evidence>
<keyword evidence="2" id="KW-0548">Nucleotidyltransferase</keyword>
<comment type="caution">
    <text evidence="2">The sequence shown here is derived from an EMBL/GenBank/DDBJ whole genome shotgun (WGS) entry which is preliminary data.</text>
</comment>
<feature type="domain" description="Reverse transcriptase zinc-binding" evidence="1">
    <location>
        <begin position="35"/>
        <end position="91"/>
    </location>
</feature>
<dbReference type="EMBL" id="PSQE01000001">
    <property type="protein sequence ID" value="RHN78641.1"/>
    <property type="molecule type" value="Genomic_DNA"/>
</dbReference>
<keyword evidence="2" id="KW-0808">Transferase</keyword>
<proteinExistence type="predicted"/>
<keyword evidence="2" id="KW-0695">RNA-directed DNA polymerase</keyword>
<sequence length="130" mass="15621">MSCPLFRFTFFPFSKLLQDIVHDTWRWLFDPTHGYMVREAYRFLTNNGELVDMTLVDDVWHKHIPSKVSLFVWRLLCNRLPTIDSLVRRSLWAHVWHWLGISSVHLGDFRNHFIQYTNMTGLSRVTHSFL</sequence>
<dbReference type="Gramene" id="rna2270">
    <property type="protein sequence ID" value="RHN78641.1"/>
    <property type="gene ID" value="gene2270"/>
</dbReference>
<reference evidence="3" key="1">
    <citation type="journal article" date="2018" name="Nat. Plants">
        <title>Whole-genome landscape of Medicago truncatula symbiotic genes.</title>
        <authorList>
            <person name="Pecrix Y."/>
            <person name="Staton S.E."/>
            <person name="Sallet E."/>
            <person name="Lelandais-Briere C."/>
            <person name="Moreau S."/>
            <person name="Carrere S."/>
            <person name="Blein T."/>
            <person name="Jardinaud M.F."/>
            <person name="Latrasse D."/>
            <person name="Zouine M."/>
            <person name="Zahm M."/>
            <person name="Kreplak J."/>
            <person name="Mayjonade B."/>
            <person name="Satge C."/>
            <person name="Perez M."/>
            <person name="Cauet S."/>
            <person name="Marande W."/>
            <person name="Chantry-Darmon C."/>
            <person name="Lopez-Roques C."/>
            <person name="Bouchez O."/>
            <person name="Berard A."/>
            <person name="Debelle F."/>
            <person name="Munos S."/>
            <person name="Bendahmane A."/>
            <person name="Berges H."/>
            <person name="Niebel A."/>
            <person name="Buitink J."/>
            <person name="Frugier F."/>
            <person name="Benhamed M."/>
            <person name="Crespi M."/>
            <person name="Gouzy J."/>
            <person name="Gamas P."/>
        </authorList>
    </citation>
    <scope>NUCLEOTIDE SEQUENCE [LARGE SCALE GENOMIC DNA]</scope>
    <source>
        <strain evidence="3">cv. Jemalong A17</strain>
    </source>
</reference>